<comment type="subcellular location">
    <subcellularLocation>
        <location evidence="1">Cell membrane</location>
        <topology evidence="1">Multi-pass membrane protein</topology>
    </subcellularLocation>
</comment>
<evidence type="ECO:0000313" key="8">
    <source>
        <dbReference type="EMBL" id="MDK6028972.1"/>
    </source>
</evidence>
<evidence type="ECO:0000256" key="6">
    <source>
        <dbReference type="SAM" id="Phobius"/>
    </source>
</evidence>
<feature type="transmembrane region" description="Helical" evidence="6">
    <location>
        <begin position="152"/>
        <end position="178"/>
    </location>
</feature>
<keyword evidence="4 6" id="KW-1133">Transmembrane helix</keyword>
<feature type="transmembrane region" description="Helical" evidence="6">
    <location>
        <begin position="391"/>
        <end position="411"/>
    </location>
</feature>
<dbReference type="InterPro" id="IPR018076">
    <property type="entry name" value="T2SS_GspF_dom"/>
</dbReference>
<feature type="transmembrane region" description="Helical" evidence="6">
    <location>
        <begin position="470"/>
        <end position="493"/>
    </location>
</feature>
<feature type="transmembrane region" description="Helical" evidence="6">
    <location>
        <begin position="444"/>
        <end position="464"/>
    </location>
</feature>
<feature type="transmembrane region" description="Helical" evidence="6">
    <location>
        <begin position="184"/>
        <end position="202"/>
    </location>
</feature>
<evidence type="ECO:0000256" key="5">
    <source>
        <dbReference type="ARBA" id="ARBA00023136"/>
    </source>
</evidence>
<feature type="transmembrane region" description="Helical" evidence="6">
    <location>
        <begin position="6"/>
        <end position="23"/>
    </location>
</feature>
<dbReference type="PANTHER" id="PTHR35402:SF2">
    <property type="entry name" value="FLAGELLA ACCESSORY PROTEIN J"/>
    <property type="match status" value="1"/>
</dbReference>
<gene>
    <name evidence="8" type="ORF">QPL79_06310</name>
</gene>
<organism evidence="8 9">
    <name type="scientific">Ignisphaera cupida</name>
    <dbReference type="NCBI Taxonomy" id="3050454"/>
    <lineage>
        <taxon>Archaea</taxon>
        <taxon>Thermoproteota</taxon>
        <taxon>Thermoprotei</taxon>
        <taxon>Desulfurococcales</taxon>
        <taxon>Desulfurococcaceae</taxon>
        <taxon>Ignisphaera</taxon>
    </lineage>
</organism>
<dbReference type="Proteomes" id="UP001529235">
    <property type="component" value="Unassembled WGS sequence"/>
</dbReference>
<evidence type="ECO:0000256" key="1">
    <source>
        <dbReference type="ARBA" id="ARBA00004651"/>
    </source>
</evidence>
<keyword evidence="5 6" id="KW-0472">Membrane</keyword>
<dbReference type="PANTHER" id="PTHR35402">
    <property type="entry name" value="INTEGRAL MEMBRANE PROTEIN-RELATED"/>
    <property type="match status" value="1"/>
</dbReference>
<keyword evidence="9" id="KW-1185">Reference proteome</keyword>
<evidence type="ECO:0000256" key="3">
    <source>
        <dbReference type="ARBA" id="ARBA00022692"/>
    </source>
</evidence>
<comment type="caution">
    <text evidence="8">The sequence shown here is derived from an EMBL/GenBank/DDBJ whole genome shotgun (WGS) entry which is preliminary data.</text>
</comment>
<keyword evidence="2" id="KW-1003">Cell membrane</keyword>
<dbReference type="AlphaFoldDB" id="A0ABD4Z6M0"/>
<feature type="transmembrane region" description="Helical" evidence="6">
    <location>
        <begin position="250"/>
        <end position="267"/>
    </location>
</feature>
<proteinExistence type="predicted"/>
<evidence type="ECO:0000256" key="2">
    <source>
        <dbReference type="ARBA" id="ARBA00022475"/>
    </source>
</evidence>
<dbReference type="Pfam" id="PF00482">
    <property type="entry name" value="T2SSF"/>
    <property type="match status" value="1"/>
</dbReference>
<evidence type="ECO:0000313" key="9">
    <source>
        <dbReference type="Proteomes" id="UP001529235"/>
    </source>
</evidence>
<keyword evidence="3 6" id="KW-0812">Transmembrane</keyword>
<reference evidence="8 9" key="1">
    <citation type="submission" date="2023-05" db="EMBL/GenBank/DDBJ databases">
        <title>A new hyperthermophilic archaea 'Ignisphaera cupida' sp. nov. and description of the family 'Ignisphaeraceae' fam. nov.</title>
        <authorList>
            <person name="Podosokorskaya O.A."/>
            <person name="Elcheninov A.G."/>
            <person name="Klukina A."/>
            <person name="Merkel A.Y."/>
        </authorList>
    </citation>
    <scope>NUCLEOTIDE SEQUENCE [LARGE SCALE GENOMIC DNA]</scope>
    <source>
        <strain evidence="8 9">4213-co</strain>
    </source>
</reference>
<evidence type="ECO:0000256" key="4">
    <source>
        <dbReference type="ARBA" id="ARBA00022989"/>
    </source>
</evidence>
<dbReference type="RefSeq" id="WP_285273956.1">
    <property type="nucleotide sequence ID" value="NZ_JASNVW010000003.1"/>
</dbReference>
<name>A0ABD4Z6M0_9CREN</name>
<sequence>MSTPTRFIILIFSPIPIIIGYIVDFLKRKGITAVVDENLLYLVTHIYSVATGKPPHERIFSLGSVSGRGYGEYSQVLSKIASLGKKWGYGYVIATKIQSKETTNTIFKDFLNRLAEAINVGEDLETFLNLEQSTILVTYEADYTRVLEAIKLLLGIYTASISSAMFIVINIVLLSFFIGNVMTIIVSFLGTIAALTILVFLIRKSLPRQILVHDLSINIPEIMVYKFSLVASIAMSSIVSFSIIAKLGELSYTLIIFGFFLLVPGLIGRRIESNVKSIESFFIIFIRSLGLTYSTLRNYAQSIRSILASDLGLLTKHLRRLYSRLRNGIETKVAFLYFIGETGSETVRRGIDIFYDAIEAGGDPAKIGETLSITIQRTLNLRKQREQVARAFQGVIYVLNTLIVALAEFVFTLTLMLQNVFVTAGGTGVHILPFTFIEPIIIQILKVGLVFIITILNAFALQFARGGYIGAAWLHASILLILSGSTMIVASIFSQALYKMLQIPQLAP</sequence>
<feature type="domain" description="Type II secretion system protein GspF" evidence="7">
    <location>
        <begin position="285"/>
        <end position="414"/>
    </location>
</feature>
<feature type="transmembrane region" description="Helical" evidence="6">
    <location>
        <begin position="223"/>
        <end position="244"/>
    </location>
</feature>
<accession>A0ABD4Z6M0</accession>
<protein>
    <submittedName>
        <fullName evidence="8">Type II secretion system F family protein</fullName>
    </submittedName>
</protein>
<dbReference type="InterPro" id="IPR056569">
    <property type="entry name" value="ArlJ-like"/>
</dbReference>
<dbReference type="EMBL" id="JASNVW010000003">
    <property type="protein sequence ID" value="MDK6028972.1"/>
    <property type="molecule type" value="Genomic_DNA"/>
</dbReference>
<evidence type="ECO:0000259" key="7">
    <source>
        <dbReference type="Pfam" id="PF00482"/>
    </source>
</evidence>